<protein>
    <recommendedName>
        <fullName evidence="2">C4-dicarboxylate ABC transporter substrate-binding protein</fullName>
    </recommendedName>
</protein>
<comment type="caution">
    <text evidence="1">The sequence shown here is derived from an EMBL/GenBank/DDBJ whole genome shotgun (WGS) entry which is preliminary data.</text>
</comment>
<feature type="non-terminal residue" evidence="1">
    <location>
        <position position="84"/>
    </location>
</feature>
<evidence type="ECO:0008006" key="2">
    <source>
        <dbReference type="Google" id="ProtNLM"/>
    </source>
</evidence>
<organism evidence="1">
    <name type="scientific">candidate division WOR-3 bacterium</name>
    <dbReference type="NCBI Taxonomy" id="2052148"/>
    <lineage>
        <taxon>Bacteria</taxon>
        <taxon>Bacteria division WOR-3</taxon>
    </lineage>
</organism>
<accession>A0A7C5DB50</accession>
<dbReference type="Proteomes" id="UP000886110">
    <property type="component" value="Unassembled WGS sequence"/>
</dbReference>
<name>A0A7C5DB50_UNCW3</name>
<reference evidence="1" key="1">
    <citation type="journal article" date="2020" name="mSystems">
        <title>Genome- and Community-Level Interaction Insights into Carbon Utilization and Element Cycling Functions of Hydrothermarchaeota in Hydrothermal Sediment.</title>
        <authorList>
            <person name="Zhou Z."/>
            <person name="Liu Y."/>
            <person name="Xu W."/>
            <person name="Pan J."/>
            <person name="Luo Z.H."/>
            <person name="Li M."/>
        </authorList>
    </citation>
    <scope>NUCLEOTIDE SEQUENCE [LARGE SCALE GENOMIC DNA]</scope>
    <source>
        <strain evidence="1">HyVt-74</strain>
    </source>
</reference>
<evidence type="ECO:0000313" key="1">
    <source>
        <dbReference type="EMBL" id="HHE04981.1"/>
    </source>
</evidence>
<dbReference type="AlphaFoldDB" id="A0A7C5DB50"/>
<sequence length="84" mass="9302">MKRITLILVLIFTLTVFLMAMSTSIFAEKVSISFSYNSIKGGRGSQSAEWIEDVVVPLFEKDMKDKGIDVEVNCLPSGVSPADW</sequence>
<gene>
    <name evidence="1" type="ORF">ENL19_02840</name>
</gene>
<proteinExistence type="predicted"/>
<dbReference type="EMBL" id="DRTB01000214">
    <property type="protein sequence ID" value="HHE04981.1"/>
    <property type="molecule type" value="Genomic_DNA"/>
</dbReference>